<evidence type="ECO:0008006" key="3">
    <source>
        <dbReference type="Google" id="ProtNLM"/>
    </source>
</evidence>
<accession>A0A1Y4T5E2</accession>
<dbReference type="Proteomes" id="UP000195305">
    <property type="component" value="Unassembled WGS sequence"/>
</dbReference>
<dbReference type="EMBL" id="NFLJ01000002">
    <property type="protein sequence ID" value="OUQ36432.1"/>
    <property type="molecule type" value="Genomic_DNA"/>
</dbReference>
<evidence type="ECO:0000313" key="1">
    <source>
        <dbReference type="EMBL" id="OUQ36432.1"/>
    </source>
</evidence>
<dbReference type="AlphaFoldDB" id="A0A1Y4T5E2"/>
<organism evidence="1 2">
    <name type="scientific">Massilimicrobiota timonensis</name>
    <dbReference type="NCBI Taxonomy" id="1776392"/>
    <lineage>
        <taxon>Bacteria</taxon>
        <taxon>Bacillati</taxon>
        <taxon>Bacillota</taxon>
        <taxon>Erysipelotrichia</taxon>
        <taxon>Erysipelotrichales</taxon>
        <taxon>Erysipelotrichaceae</taxon>
        <taxon>Massilimicrobiota</taxon>
    </lineage>
</organism>
<dbReference type="OrthoDB" id="9795565at2"/>
<comment type="caution">
    <text evidence="1">The sequence shown here is derived from an EMBL/GenBank/DDBJ whole genome shotgun (WGS) entry which is preliminary data.</text>
</comment>
<protein>
    <recommendedName>
        <fullName evidence="3">Protein CR006 P-loop domain-containing protein</fullName>
    </recommendedName>
</protein>
<name>A0A1Y4T5E2_9FIRM</name>
<keyword evidence="2" id="KW-1185">Reference proteome</keyword>
<sequence>MKIEFNNLGVIEHGNLEIIENSINVKYGINGTGKSTIAKGIEKSIKGEDLSVLKKYDSDLVPTIQIDKNFSNVIVFNQEYVNQYLFHEDIVNNSFEILINTDEYKLALKRINNLFFDLVNSISSSDIKTIIEELTGFKNSLDFKIKETKKGTTYSVPATTKFAKGKKLSNLSVLITEDAKPYQSLLEANNNFEWHKWFENGIKLLTGKKCPFCLNDLPENFEKICADINNTFKTTALKQNVEVKNVVYKIKKYFDDNTKKEVDNIVNSNDKVSSDEAKLLYSLYVLCEQELNKLNNLSNLSVIQIKEKYDNNILVDFLKENKLSMDFYSHLEKDVFEKINNVNNSIDNLISKDKDIKNITQEFSQKLNFCILNKSQYINDFLRISGIPYEVKIQALGDKNYKTILKPICVEKIISKDDLSYGERNAISLILFSLEAEQNYDLIILDDPVSSFDNNKKFAILYYLFTKDNAVFKNKTVILFTHDFDIIIDLMYKDNFRNINDSCSFVSNQNGIFTDIRIKKDWVCNTLRQWEKKSKNTGLNILLRLVNLRKYLQYSNPKENDAFNIISSLEHLYDTPKKKECGELIDMNEDEINDGISTIMEYINNFDYEDILSKLKSSSNLIKWYKSATSSIDKLQIMRAYLYLNPLKAEDQVFMSFITESYHYENNEMISLDEKRYNIIPNYIIKICDSIIGN</sequence>
<gene>
    <name evidence="1" type="ORF">B5E75_01160</name>
</gene>
<dbReference type="CDD" id="cd00267">
    <property type="entry name" value="ABC_ATPase"/>
    <property type="match status" value="1"/>
</dbReference>
<dbReference type="InterPro" id="IPR027417">
    <property type="entry name" value="P-loop_NTPase"/>
</dbReference>
<dbReference type="RefSeq" id="WP_087356974.1">
    <property type="nucleotide sequence ID" value="NZ_NFLJ01000002.1"/>
</dbReference>
<dbReference type="SUPFAM" id="SSF52540">
    <property type="entry name" value="P-loop containing nucleoside triphosphate hydrolases"/>
    <property type="match status" value="1"/>
</dbReference>
<evidence type="ECO:0000313" key="2">
    <source>
        <dbReference type="Proteomes" id="UP000195305"/>
    </source>
</evidence>
<reference evidence="1 2" key="1">
    <citation type="journal article" date="2018" name="BMC Genomics">
        <title>Whole genome sequencing and function prediction of 133 gut anaerobes isolated from chicken caecum in pure cultures.</title>
        <authorList>
            <person name="Medvecky M."/>
            <person name="Cejkova D."/>
            <person name="Polansky O."/>
            <person name="Karasova D."/>
            <person name="Kubasova T."/>
            <person name="Cizek A."/>
            <person name="Rychlik I."/>
        </authorList>
    </citation>
    <scope>NUCLEOTIDE SEQUENCE [LARGE SCALE GENOMIC DNA]</scope>
    <source>
        <strain evidence="1 2">An13</strain>
    </source>
</reference>
<proteinExistence type="predicted"/>
<dbReference type="Gene3D" id="3.40.50.300">
    <property type="entry name" value="P-loop containing nucleotide triphosphate hydrolases"/>
    <property type="match status" value="1"/>
</dbReference>